<dbReference type="SUPFAM" id="SSF81383">
    <property type="entry name" value="F-box domain"/>
    <property type="match status" value="1"/>
</dbReference>
<dbReference type="PROSITE" id="PS50181">
    <property type="entry name" value="FBOX"/>
    <property type="match status" value="1"/>
</dbReference>
<sequence length="518" mass="58198">MEDHPYAHLFRTNHPPGQIEITSLQQGVESMLPRISQLRSELEFLEGKLRLYRLALSPTRRLPAEILTEIFTFLDDKTLLKTSMVCRAWYSASAALSAKTISTNRISFYLDVPYAQVGSWLSKPVKGIKTLKLEHDACDRPCGCYKSTVQCPWTAPKFIALWSEPSKFPDVDLGLNFSSPHCLLSLVGGVGLAPSWRSRSNLDLTFGGSWPGRSTKYRTLLNYLPDALKTLSLRFRELDRGRSIPPIEIPATPFDTLTTLALDCSWNSPFVLSVVRASPNLGDLSLSFWNCRHTWTETVAPVSLPKVHTLCLKYADADAVGQTIQLLRLPALEHLRLYNPGRAWCDPHGLRKALTSLRLLSSTQHVHRIRSLDLDRVRDDAQALWDIFSTFPFLENLTLKEVDFGASCFLTLDRQHLEGTARPLLPALRKLEMWVLNLHTFDLALFLLYVKARQAQTRGGGDVGERPGGPVGLGQIILSYNYAATDAQVDAVRKENSTMLRTLSEDFGCEVHISVRRL</sequence>
<protein>
    <recommendedName>
        <fullName evidence="1">F-box domain-containing protein</fullName>
    </recommendedName>
</protein>
<reference evidence="2 3" key="1">
    <citation type="journal article" date="2019" name="Nat. Ecol. Evol.">
        <title>Megaphylogeny resolves global patterns of mushroom evolution.</title>
        <authorList>
            <person name="Varga T."/>
            <person name="Krizsan K."/>
            <person name="Foldi C."/>
            <person name="Dima B."/>
            <person name="Sanchez-Garcia M."/>
            <person name="Sanchez-Ramirez S."/>
            <person name="Szollosi G.J."/>
            <person name="Szarkandi J.G."/>
            <person name="Papp V."/>
            <person name="Albert L."/>
            <person name="Andreopoulos W."/>
            <person name="Angelini C."/>
            <person name="Antonin V."/>
            <person name="Barry K.W."/>
            <person name="Bougher N.L."/>
            <person name="Buchanan P."/>
            <person name="Buyck B."/>
            <person name="Bense V."/>
            <person name="Catcheside P."/>
            <person name="Chovatia M."/>
            <person name="Cooper J."/>
            <person name="Damon W."/>
            <person name="Desjardin D."/>
            <person name="Finy P."/>
            <person name="Geml J."/>
            <person name="Haridas S."/>
            <person name="Hughes K."/>
            <person name="Justo A."/>
            <person name="Karasinski D."/>
            <person name="Kautmanova I."/>
            <person name="Kiss B."/>
            <person name="Kocsube S."/>
            <person name="Kotiranta H."/>
            <person name="LaButti K.M."/>
            <person name="Lechner B.E."/>
            <person name="Liimatainen K."/>
            <person name="Lipzen A."/>
            <person name="Lukacs Z."/>
            <person name="Mihaltcheva S."/>
            <person name="Morgado L.N."/>
            <person name="Niskanen T."/>
            <person name="Noordeloos M.E."/>
            <person name="Ohm R.A."/>
            <person name="Ortiz-Santana B."/>
            <person name="Ovrebo C."/>
            <person name="Racz N."/>
            <person name="Riley R."/>
            <person name="Savchenko A."/>
            <person name="Shiryaev A."/>
            <person name="Soop K."/>
            <person name="Spirin V."/>
            <person name="Szebenyi C."/>
            <person name="Tomsovsky M."/>
            <person name="Tulloss R.E."/>
            <person name="Uehling J."/>
            <person name="Grigoriev I.V."/>
            <person name="Vagvolgyi C."/>
            <person name="Papp T."/>
            <person name="Martin F.M."/>
            <person name="Miettinen O."/>
            <person name="Hibbett D.S."/>
            <person name="Nagy L.G."/>
        </authorList>
    </citation>
    <scope>NUCLEOTIDE SEQUENCE [LARGE SCALE GENOMIC DNA]</scope>
    <source>
        <strain evidence="2 3">FP101781</strain>
    </source>
</reference>
<proteinExistence type="predicted"/>
<dbReference type="InterPro" id="IPR001810">
    <property type="entry name" value="F-box_dom"/>
</dbReference>
<dbReference type="EMBL" id="QPFP01000092">
    <property type="protein sequence ID" value="TEB22372.1"/>
    <property type="molecule type" value="Genomic_DNA"/>
</dbReference>
<gene>
    <name evidence="2" type="ORF">FA13DRAFT_1741032</name>
</gene>
<dbReference type="Gene3D" id="1.20.1280.50">
    <property type="match status" value="1"/>
</dbReference>
<feature type="domain" description="F-box" evidence="1">
    <location>
        <begin position="56"/>
        <end position="91"/>
    </location>
</feature>
<comment type="caution">
    <text evidence="2">The sequence shown here is derived from an EMBL/GenBank/DDBJ whole genome shotgun (WGS) entry which is preliminary data.</text>
</comment>
<dbReference type="STRING" id="71717.A0A4Y7SKS8"/>
<evidence type="ECO:0000313" key="2">
    <source>
        <dbReference type="EMBL" id="TEB22372.1"/>
    </source>
</evidence>
<dbReference type="CDD" id="cd09917">
    <property type="entry name" value="F-box_SF"/>
    <property type="match status" value="1"/>
</dbReference>
<dbReference type="InterPro" id="IPR032675">
    <property type="entry name" value="LRR_dom_sf"/>
</dbReference>
<dbReference type="SMART" id="SM00256">
    <property type="entry name" value="FBOX"/>
    <property type="match status" value="1"/>
</dbReference>
<name>A0A4Y7SKS8_COPMI</name>
<dbReference type="Gene3D" id="3.80.10.10">
    <property type="entry name" value="Ribonuclease Inhibitor"/>
    <property type="match status" value="1"/>
</dbReference>
<dbReference type="InterPro" id="IPR036047">
    <property type="entry name" value="F-box-like_dom_sf"/>
</dbReference>
<evidence type="ECO:0000259" key="1">
    <source>
        <dbReference type="PROSITE" id="PS50181"/>
    </source>
</evidence>
<evidence type="ECO:0000313" key="3">
    <source>
        <dbReference type="Proteomes" id="UP000298030"/>
    </source>
</evidence>
<keyword evidence="3" id="KW-1185">Reference proteome</keyword>
<dbReference type="Proteomes" id="UP000298030">
    <property type="component" value="Unassembled WGS sequence"/>
</dbReference>
<dbReference type="SUPFAM" id="SSF52047">
    <property type="entry name" value="RNI-like"/>
    <property type="match status" value="1"/>
</dbReference>
<accession>A0A4Y7SKS8</accession>
<dbReference type="Pfam" id="PF12937">
    <property type="entry name" value="F-box-like"/>
    <property type="match status" value="1"/>
</dbReference>
<dbReference type="OrthoDB" id="3365698at2759"/>
<dbReference type="AlphaFoldDB" id="A0A4Y7SKS8"/>
<organism evidence="2 3">
    <name type="scientific">Coprinellus micaceus</name>
    <name type="common">Glistening ink-cap mushroom</name>
    <name type="synonym">Coprinus micaceus</name>
    <dbReference type="NCBI Taxonomy" id="71717"/>
    <lineage>
        <taxon>Eukaryota</taxon>
        <taxon>Fungi</taxon>
        <taxon>Dikarya</taxon>
        <taxon>Basidiomycota</taxon>
        <taxon>Agaricomycotina</taxon>
        <taxon>Agaricomycetes</taxon>
        <taxon>Agaricomycetidae</taxon>
        <taxon>Agaricales</taxon>
        <taxon>Agaricineae</taxon>
        <taxon>Psathyrellaceae</taxon>
        <taxon>Coprinellus</taxon>
    </lineage>
</organism>